<feature type="compositionally biased region" description="Low complexity" evidence="7">
    <location>
        <begin position="41"/>
        <end position="52"/>
    </location>
</feature>
<dbReference type="InterPro" id="IPR051156">
    <property type="entry name" value="Mito/Outer_Membr_Metalloprot"/>
</dbReference>
<evidence type="ECO:0000256" key="3">
    <source>
        <dbReference type="ARBA" id="ARBA00022801"/>
    </source>
</evidence>
<dbReference type="InterPro" id="IPR001915">
    <property type="entry name" value="Peptidase_M48"/>
</dbReference>
<protein>
    <submittedName>
        <fullName evidence="9">M48 family</fullName>
    </submittedName>
</protein>
<dbReference type="InParanoid" id="A0A078AF66"/>
<evidence type="ECO:0000256" key="7">
    <source>
        <dbReference type="SAM" id="MobiDB-lite"/>
    </source>
</evidence>
<dbReference type="GO" id="GO:0046872">
    <property type="term" value="F:metal ion binding"/>
    <property type="evidence" value="ECO:0007669"/>
    <property type="project" value="UniProtKB-KW"/>
</dbReference>
<dbReference type="AlphaFoldDB" id="A0A078AF66"/>
<evidence type="ECO:0000256" key="2">
    <source>
        <dbReference type="ARBA" id="ARBA00022723"/>
    </source>
</evidence>
<evidence type="ECO:0000259" key="8">
    <source>
        <dbReference type="Pfam" id="PF01435"/>
    </source>
</evidence>
<dbReference type="Pfam" id="PF01435">
    <property type="entry name" value="Peptidase_M48"/>
    <property type="match status" value="1"/>
</dbReference>
<evidence type="ECO:0000313" key="10">
    <source>
        <dbReference type="Proteomes" id="UP000039865"/>
    </source>
</evidence>
<feature type="compositionally biased region" description="Polar residues" evidence="7">
    <location>
        <begin position="28"/>
        <end position="40"/>
    </location>
</feature>
<dbReference type="GO" id="GO:0016020">
    <property type="term" value="C:membrane"/>
    <property type="evidence" value="ECO:0007669"/>
    <property type="project" value="TreeGrafter"/>
</dbReference>
<dbReference type="OrthoDB" id="7464992at2759"/>
<dbReference type="PANTHER" id="PTHR22726:SF1">
    <property type="entry name" value="METALLOENDOPEPTIDASE OMA1, MITOCHONDRIAL"/>
    <property type="match status" value="1"/>
</dbReference>
<feature type="domain" description="Peptidase M48" evidence="8">
    <location>
        <begin position="154"/>
        <end position="302"/>
    </location>
</feature>
<keyword evidence="2" id="KW-0479">Metal-binding</keyword>
<keyword evidence="4 6" id="KW-0862">Zinc</keyword>
<keyword evidence="1 6" id="KW-0645">Protease</keyword>
<comment type="similarity">
    <text evidence="6">Belongs to the peptidase M48 family.</text>
</comment>
<organism evidence="9 10">
    <name type="scientific">Stylonychia lemnae</name>
    <name type="common">Ciliate</name>
    <dbReference type="NCBI Taxonomy" id="5949"/>
    <lineage>
        <taxon>Eukaryota</taxon>
        <taxon>Sar</taxon>
        <taxon>Alveolata</taxon>
        <taxon>Ciliophora</taxon>
        <taxon>Intramacronucleata</taxon>
        <taxon>Spirotrichea</taxon>
        <taxon>Stichotrichia</taxon>
        <taxon>Sporadotrichida</taxon>
        <taxon>Oxytrichidae</taxon>
        <taxon>Stylonychinae</taxon>
        <taxon>Stylonychia</taxon>
    </lineage>
</organism>
<evidence type="ECO:0000256" key="1">
    <source>
        <dbReference type="ARBA" id="ARBA00022670"/>
    </source>
</evidence>
<keyword evidence="3 6" id="KW-0378">Hydrolase</keyword>
<dbReference type="EMBL" id="CCKQ01008702">
    <property type="protein sequence ID" value="CDW80167.1"/>
    <property type="molecule type" value="Genomic_DNA"/>
</dbReference>
<feature type="region of interest" description="Disordered" evidence="7">
    <location>
        <begin position="28"/>
        <end position="59"/>
    </location>
</feature>
<dbReference type="PANTHER" id="PTHR22726">
    <property type="entry name" value="METALLOENDOPEPTIDASE OMA1"/>
    <property type="match status" value="1"/>
</dbReference>
<sequence>MQKRFISKSLTSFKYIRKPSLLVRGFSATQGQQAETEQPFQEQSGNSEQSQSTLSDPPPVFDYQAPKDDSYQNFQSTKDFIRRYFILFPLAAYCFYELCFISKNRISKNREYKLFGGLFHSSVLGPLISQRISKAYEGKFYKQDTEEVKLVRNIIDKVVLSNNLIQHVSPYYQVKVIHNENIGMFMNVDNKLYVSVNVLKIAEMKEEQVALLICHELAHYILDHQIQRLLNSLGHYMLKDLGLFKLKSDIKFRDPTLDEFKKRTQVQHYLCFYPHQRVMSKFYERNCDTLAIQLWKKAYPDCDHLSIVEQVYDRINQEIQKNPQLKEKEQFQPDYKYNRLEINRKLVNAKVEAQVVPA</sequence>
<keyword evidence="5 6" id="KW-0482">Metalloprotease</keyword>
<evidence type="ECO:0000256" key="5">
    <source>
        <dbReference type="ARBA" id="ARBA00023049"/>
    </source>
</evidence>
<proteinExistence type="inferred from homology"/>
<evidence type="ECO:0000256" key="4">
    <source>
        <dbReference type="ARBA" id="ARBA00022833"/>
    </source>
</evidence>
<dbReference type="GO" id="GO:0051603">
    <property type="term" value="P:proteolysis involved in protein catabolic process"/>
    <property type="evidence" value="ECO:0007669"/>
    <property type="project" value="TreeGrafter"/>
</dbReference>
<comment type="cofactor">
    <cofactor evidence="6">
        <name>Zn(2+)</name>
        <dbReference type="ChEBI" id="CHEBI:29105"/>
    </cofactor>
    <text evidence="6">Binds 1 zinc ion per subunit.</text>
</comment>
<accession>A0A078AF66</accession>
<keyword evidence="10" id="KW-1185">Reference proteome</keyword>
<evidence type="ECO:0000256" key="6">
    <source>
        <dbReference type="RuleBase" id="RU003983"/>
    </source>
</evidence>
<dbReference type="Proteomes" id="UP000039865">
    <property type="component" value="Unassembled WGS sequence"/>
</dbReference>
<reference evidence="9 10" key="1">
    <citation type="submission" date="2014-06" db="EMBL/GenBank/DDBJ databases">
        <authorList>
            <person name="Swart Estienne"/>
        </authorList>
    </citation>
    <scope>NUCLEOTIDE SEQUENCE [LARGE SCALE GENOMIC DNA]</scope>
    <source>
        <strain evidence="9 10">130c</strain>
    </source>
</reference>
<gene>
    <name evidence="9" type="primary">Contig7913.g8446</name>
    <name evidence="9" type="ORF">STYLEM_9163</name>
</gene>
<name>A0A078AF66_STYLE</name>
<dbReference type="GO" id="GO:0004222">
    <property type="term" value="F:metalloendopeptidase activity"/>
    <property type="evidence" value="ECO:0007669"/>
    <property type="project" value="InterPro"/>
</dbReference>
<evidence type="ECO:0000313" key="9">
    <source>
        <dbReference type="EMBL" id="CDW80167.1"/>
    </source>
</evidence>